<evidence type="ECO:0000259" key="1">
    <source>
        <dbReference type="Pfam" id="PF08241"/>
    </source>
</evidence>
<dbReference type="InterPro" id="IPR013216">
    <property type="entry name" value="Methyltransf_11"/>
</dbReference>
<keyword evidence="2" id="KW-0489">Methyltransferase</keyword>
<keyword evidence="2" id="KW-0808">Transferase</keyword>
<evidence type="ECO:0000313" key="3">
    <source>
        <dbReference type="Proteomes" id="UP000565576"/>
    </source>
</evidence>
<reference evidence="2 3" key="1">
    <citation type="submission" date="2020-08" db="EMBL/GenBank/DDBJ databases">
        <title>Genomic Encyclopedia of Type Strains, Phase IV (KMG-V): Genome sequencing to study the core and pangenomes of soil and plant-associated prokaryotes.</title>
        <authorList>
            <person name="Whitman W."/>
        </authorList>
    </citation>
    <scope>NUCLEOTIDE SEQUENCE [LARGE SCALE GENOMIC DNA]</scope>
    <source>
        <strain evidence="2 3">SEMIA 4060</strain>
    </source>
</reference>
<accession>A0A7X0MEX1</accession>
<protein>
    <submittedName>
        <fullName evidence="2">Phospholipid N-methyltransferase</fullName>
    </submittedName>
</protein>
<dbReference type="Gene3D" id="3.40.50.150">
    <property type="entry name" value="Vaccinia Virus protein VP39"/>
    <property type="match status" value="1"/>
</dbReference>
<evidence type="ECO:0000313" key="2">
    <source>
        <dbReference type="EMBL" id="MBB6488154.1"/>
    </source>
</evidence>
<dbReference type="InterPro" id="IPR029063">
    <property type="entry name" value="SAM-dependent_MTases_sf"/>
</dbReference>
<dbReference type="GO" id="GO:0008757">
    <property type="term" value="F:S-adenosylmethionine-dependent methyltransferase activity"/>
    <property type="evidence" value="ECO:0007669"/>
    <property type="project" value="InterPro"/>
</dbReference>
<dbReference type="GO" id="GO:0032259">
    <property type="term" value="P:methylation"/>
    <property type="evidence" value="ECO:0007669"/>
    <property type="project" value="UniProtKB-KW"/>
</dbReference>
<name>A0A7X0MEX1_9HYPH</name>
<dbReference type="Proteomes" id="UP000565576">
    <property type="component" value="Unassembled WGS sequence"/>
</dbReference>
<dbReference type="EMBL" id="JACHBG010000019">
    <property type="protein sequence ID" value="MBB6488154.1"/>
    <property type="molecule type" value="Genomic_DNA"/>
</dbReference>
<comment type="caution">
    <text evidence="2">The sequence shown here is derived from an EMBL/GenBank/DDBJ whole genome shotgun (WGS) entry which is preliminary data.</text>
</comment>
<organism evidence="2 3">
    <name type="scientific">Rhizobium lusitanum</name>
    <dbReference type="NCBI Taxonomy" id="293958"/>
    <lineage>
        <taxon>Bacteria</taxon>
        <taxon>Pseudomonadati</taxon>
        <taxon>Pseudomonadota</taxon>
        <taxon>Alphaproteobacteria</taxon>
        <taxon>Hyphomicrobiales</taxon>
        <taxon>Rhizobiaceae</taxon>
        <taxon>Rhizobium/Agrobacterium group</taxon>
        <taxon>Rhizobium</taxon>
    </lineage>
</organism>
<dbReference type="CDD" id="cd02440">
    <property type="entry name" value="AdoMet_MTases"/>
    <property type="match status" value="1"/>
</dbReference>
<feature type="domain" description="Methyltransferase type 11" evidence="1">
    <location>
        <begin position="45"/>
        <end position="143"/>
    </location>
</feature>
<sequence length="212" mass="22616">MKDSLFFLRQWAMAPLRTAAVAPSGRALAKLMTSEITPATGRVIELGPGTGVFTNALRNCGVAERDITLVELNPDFAVLLKQRFPTARVLQMNAADVSDSAEMQEDSAGAVLSGLGVLSMPTGVVVRIMQGAFRCLGPTGAFYQFTYGPRCPVSNGVLNFLGLRSERIGGTFFNLPPASVYRITRAPSWPGGTFHRRAANGASRPELGVPSN</sequence>
<dbReference type="Pfam" id="PF08241">
    <property type="entry name" value="Methyltransf_11"/>
    <property type="match status" value="1"/>
</dbReference>
<dbReference type="AlphaFoldDB" id="A0A7X0MEX1"/>
<dbReference type="RefSeq" id="WP_246806487.1">
    <property type="nucleotide sequence ID" value="NZ_JACHBG010000019.1"/>
</dbReference>
<dbReference type="SUPFAM" id="SSF53335">
    <property type="entry name" value="S-adenosyl-L-methionine-dependent methyltransferases"/>
    <property type="match status" value="1"/>
</dbReference>
<gene>
    <name evidence="2" type="ORF">GGD46_005465</name>
</gene>
<proteinExistence type="predicted"/>